<dbReference type="EMBL" id="BAABJP010000001">
    <property type="protein sequence ID" value="GAA5144907.1"/>
    <property type="molecule type" value="Genomic_DNA"/>
</dbReference>
<keyword evidence="4" id="KW-1185">Reference proteome</keyword>
<accession>A0ABP9PDN7</accession>
<reference evidence="4" key="1">
    <citation type="journal article" date="2019" name="Int. J. Syst. Evol. Microbiol.">
        <title>The Global Catalogue of Microorganisms (GCM) 10K type strain sequencing project: providing services to taxonomists for standard genome sequencing and annotation.</title>
        <authorList>
            <consortium name="The Broad Institute Genomics Platform"/>
            <consortium name="The Broad Institute Genome Sequencing Center for Infectious Disease"/>
            <person name="Wu L."/>
            <person name="Ma J."/>
        </authorList>
    </citation>
    <scope>NUCLEOTIDE SEQUENCE [LARGE SCALE GENOMIC DNA]</scope>
    <source>
        <strain evidence="4">JCM 18303</strain>
    </source>
</reference>
<keyword evidence="2" id="KW-1133">Transmembrane helix</keyword>
<sequence length="192" mass="21284">MSGYEWEPRERGVAAALAIGMLSAIMYPVWQNWRPKDDRKDGFPLSYYPMFSDKRPRAHPVRFTVGIRADGSRYYIPSKLLGSGGLNQVRRQLKRVIDGGQVGEFVKVVAARVAADERFPDAERVQIIQGVFDLDECMLNREMKAESEEVLAEAEVLRPTPAPDGIVPPAAANGGKRQAVVSRVSTRNGVAK</sequence>
<evidence type="ECO:0000313" key="4">
    <source>
        <dbReference type="Proteomes" id="UP001428817"/>
    </source>
</evidence>
<feature type="region of interest" description="Disordered" evidence="1">
    <location>
        <begin position="162"/>
        <end position="192"/>
    </location>
</feature>
<gene>
    <name evidence="3" type="ORF">GCM10023321_01990</name>
</gene>
<feature type="transmembrane region" description="Helical" evidence="2">
    <location>
        <begin position="12"/>
        <end position="30"/>
    </location>
</feature>
<feature type="compositionally biased region" description="Polar residues" evidence="1">
    <location>
        <begin position="183"/>
        <end position="192"/>
    </location>
</feature>
<keyword evidence="2" id="KW-0472">Membrane</keyword>
<organism evidence="3 4">
    <name type="scientific">Pseudonocardia eucalypti</name>
    <dbReference type="NCBI Taxonomy" id="648755"/>
    <lineage>
        <taxon>Bacteria</taxon>
        <taxon>Bacillati</taxon>
        <taxon>Actinomycetota</taxon>
        <taxon>Actinomycetes</taxon>
        <taxon>Pseudonocardiales</taxon>
        <taxon>Pseudonocardiaceae</taxon>
        <taxon>Pseudonocardia</taxon>
    </lineage>
</organism>
<evidence type="ECO:0000256" key="1">
    <source>
        <dbReference type="SAM" id="MobiDB-lite"/>
    </source>
</evidence>
<evidence type="ECO:0000313" key="3">
    <source>
        <dbReference type="EMBL" id="GAA5144907.1"/>
    </source>
</evidence>
<proteinExistence type="predicted"/>
<dbReference type="RefSeq" id="WP_185058490.1">
    <property type="nucleotide sequence ID" value="NZ_BAABJP010000001.1"/>
</dbReference>
<comment type="caution">
    <text evidence="3">The sequence shown here is derived from an EMBL/GenBank/DDBJ whole genome shotgun (WGS) entry which is preliminary data.</text>
</comment>
<keyword evidence="2" id="KW-0812">Transmembrane</keyword>
<protein>
    <submittedName>
        <fullName evidence="3">Uncharacterized protein</fullName>
    </submittedName>
</protein>
<evidence type="ECO:0000256" key="2">
    <source>
        <dbReference type="SAM" id="Phobius"/>
    </source>
</evidence>
<name>A0ABP9PDN7_9PSEU</name>
<dbReference type="Proteomes" id="UP001428817">
    <property type="component" value="Unassembled WGS sequence"/>
</dbReference>